<dbReference type="Proteomes" id="UP000262583">
    <property type="component" value="Chromosome"/>
</dbReference>
<organism evidence="1 2">
    <name type="scientific">Sumerlaea chitinivorans</name>
    <dbReference type="NCBI Taxonomy" id="2250252"/>
    <lineage>
        <taxon>Bacteria</taxon>
        <taxon>Candidatus Sumerlaeota</taxon>
        <taxon>Candidatus Sumerlaeia</taxon>
        <taxon>Candidatus Sumerlaeales</taxon>
        <taxon>Candidatus Sumerlaeaceae</taxon>
        <taxon>Candidatus Sumerlaea</taxon>
    </lineage>
</organism>
<evidence type="ECO:0000313" key="1">
    <source>
        <dbReference type="EMBL" id="AXA36347.1"/>
    </source>
</evidence>
<dbReference type="KEGG" id="schv:BRCON_1570"/>
<gene>
    <name evidence="1" type="ORF">BRCON_1570</name>
</gene>
<dbReference type="EMBL" id="CP030759">
    <property type="protein sequence ID" value="AXA36347.1"/>
    <property type="molecule type" value="Genomic_DNA"/>
</dbReference>
<reference evidence="1 2" key="1">
    <citation type="submission" date="2018-05" db="EMBL/GenBank/DDBJ databases">
        <title>A metagenomic window into the 2 km-deep terrestrial subsurface aquifer revealed taxonomically and functionally diverse microbial community comprising novel uncultured bacterial lineages.</title>
        <authorList>
            <person name="Kadnikov V.V."/>
            <person name="Mardanov A.V."/>
            <person name="Beletsky A.V."/>
            <person name="Banks D."/>
            <person name="Pimenov N.V."/>
            <person name="Frank Y.A."/>
            <person name="Karnachuk O.V."/>
            <person name="Ravin N.V."/>
        </authorList>
    </citation>
    <scope>NUCLEOTIDE SEQUENCE [LARGE SCALE GENOMIC DNA]</scope>
    <source>
        <strain evidence="1">BY</strain>
    </source>
</reference>
<proteinExistence type="predicted"/>
<sequence length="41" mass="4658">MATGLLKLRSTYCRLGHPRPATRRKQMQNSQWFCTGTPAGH</sequence>
<evidence type="ECO:0000313" key="2">
    <source>
        <dbReference type="Proteomes" id="UP000262583"/>
    </source>
</evidence>
<name>A0A2Z4Y562_SUMC1</name>
<accession>A0A2Z4Y562</accession>
<dbReference type="AlphaFoldDB" id="A0A2Z4Y562"/>
<protein>
    <submittedName>
        <fullName evidence="1">Uncharacterized protein</fullName>
    </submittedName>
</protein>